<accession>A0A1L7CFJ6</accession>
<feature type="transmembrane region" description="Helical" evidence="1">
    <location>
        <begin position="39"/>
        <end position="58"/>
    </location>
</feature>
<evidence type="ECO:0000313" key="2">
    <source>
        <dbReference type="EMBL" id="APT84605.1"/>
    </source>
</evidence>
<feature type="transmembrane region" description="Helical" evidence="1">
    <location>
        <begin position="7"/>
        <end position="27"/>
    </location>
</feature>
<dbReference type="RefSeq" id="WP_075725878.1">
    <property type="nucleotide sequence ID" value="NZ_CP009245.1"/>
</dbReference>
<keyword evidence="3" id="KW-1185">Reference proteome</keyword>
<keyword evidence="1" id="KW-1133">Transmembrane helix</keyword>
<dbReference type="Proteomes" id="UP000185478">
    <property type="component" value="Chromosome"/>
</dbReference>
<dbReference type="AlphaFoldDB" id="A0A1L7CFJ6"/>
<keyword evidence="1" id="KW-0472">Membrane</keyword>
<feature type="transmembrane region" description="Helical" evidence="1">
    <location>
        <begin position="70"/>
        <end position="88"/>
    </location>
</feature>
<gene>
    <name evidence="2" type="ORF">CAQU_05460</name>
</gene>
<proteinExistence type="predicted"/>
<dbReference type="OrthoDB" id="4246695at2"/>
<evidence type="ECO:0000313" key="3">
    <source>
        <dbReference type="Proteomes" id="UP000185478"/>
    </source>
</evidence>
<dbReference type="EMBL" id="CP009245">
    <property type="protein sequence ID" value="APT84605.1"/>
    <property type="molecule type" value="Genomic_DNA"/>
</dbReference>
<feature type="transmembrane region" description="Helical" evidence="1">
    <location>
        <begin position="94"/>
        <end position="120"/>
    </location>
</feature>
<reference evidence="2 3" key="1">
    <citation type="submission" date="2014-08" db="EMBL/GenBank/DDBJ databases">
        <title>Complete genome sequence of Corynebacterium aquilae S-613T(T) (=DSM 44791(T)), isolated from the choana of a healthy golden eagle.</title>
        <authorList>
            <person name="Ruckert C."/>
            <person name="Albersmeier A."/>
            <person name="Winkler A."/>
            <person name="Kalinowski J."/>
        </authorList>
    </citation>
    <scope>NUCLEOTIDE SEQUENCE [LARGE SCALE GENOMIC DNA]</scope>
    <source>
        <strain evidence="2 3">S-613</strain>
    </source>
</reference>
<keyword evidence="1" id="KW-0812">Transmembrane</keyword>
<dbReference type="KEGG" id="caqu:CAQU_05460"/>
<protein>
    <submittedName>
        <fullName evidence="2">Uncharacterized protein</fullName>
    </submittedName>
</protein>
<name>A0A1L7CFJ6_9CORY</name>
<evidence type="ECO:0000256" key="1">
    <source>
        <dbReference type="SAM" id="Phobius"/>
    </source>
</evidence>
<sequence>MKPDLQAIIAGLVVGIGGWFALFSWSIGNPEPASTYFPWAIWQMVVFAVIAAAGAVYFTLAHRFAISTTYAFATTISFVALFILAVRSTDVTGLFMVGAFMIVVGLMTLLITVAGITALVSWAAHRNHASNAG</sequence>
<organism evidence="2 3">
    <name type="scientific">Corynebacterium aquilae DSM 44791</name>
    <dbReference type="NCBI Taxonomy" id="1431546"/>
    <lineage>
        <taxon>Bacteria</taxon>
        <taxon>Bacillati</taxon>
        <taxon>Actinomycetota</taxon>
        <taxon>Actinomycetes</taxon>
        <taxon>Mycobacteriales</taxon>
        <taxon>Corynebacteriaceae</taxon>
        <taxon>Corynebacterium</taxon>
    </lineage>
</organism>